<reference evidence="2" key="1">
    <citation type="submission" date="2016-12" db="EMBL/GenBank/DDBJ databases">
        <authorList>
            <person name="Brunel B."/>
        </authorList>
    </citation>
    <scope>NUCLEOTIDE SEQUENCE [LARGE SCALE GENOMIC DNA]</scope>
</reference>
<gene>
    <name evidence="1" type="ORF">BQ8482_111525</name>
</gene>
<proteinExistence type="predicted"/>
<evidence type="ECO:0000313" key="1">
    <source>
        <dbReference type="EMBL" id="SJM29595.1"/>
    </source>
</evidence>
<dbReference type="AlphaFoldDB" id="A0A2P9AEP6"/>
<protein>
    <submittedName>
        <fullName evidence="1">Uncharacterized protein</fullName>
    </submittedName>
</protein>
<organism evidence="1 2">
    <name type="scientific">Mesorhizobium delmotii</name>
    <dbReference type="NCBI Taxonomy" id="1631247"/>
    <lineage>
        <taxon>Bacteria</taxon>
        <taxon>Pseudomonadati</taxon>
        <taxon>Pseudomonadota</taxon>
        <taxon>Alphaproteobacteria</taxon>
        <taxon>Hyphomicrobiales</taxon>
        <taxon>Phyllobacteriaceae</taxon>
        <taxon>Mesorhizobium</taxon>
    </lineage>
</organism>
<accession>A0A2P9AEP6</accession>
<dbReference type="Proteomes" id="UP000245698">
    <property type="component" value="Unassembled WGS sequence"/>
</dbReference>
<dbReference type="EMBL" id="FUIG01000013">
    <property type="protein sequence ID" value="SJM29595.1"/>
    <property type="molecule type" value="Genomic_DNA"/>
</dbReference>
<sequence>MPRPIATPPHATQSRFLLNSLYASGPKRGRTSSFSKAYTLAIRGLTSHALLHESHECWRASHYPPGGPGRQADATIRKARRMERADLNAFLAEPSLTRCGQARDVAIRTKQDASNRVSAYALTPPFRRSG</sequence>
<keyword evidence="2" id="KW-1185">Reference proteome</keyword>
<evidence type="ECO:0000313" key="2">
    <source>
        <dbReference type="Proteomes" id="UP000245698"/>
    </source>
</evidence>
<name>A0A2P9AEP6_9HYPH</name>